<reference evidence="1 2" key="1">
    <citation type="submission" date="2018-02" db="EMBL/GenBank/DDBJ databases">
        <title>Genome sequences of Apibacter spp., gut symbionts of Asian honey bees.</title>
        <authorList>
            <person name="Kwong W.K."/>
            <person name="Steele M.I."/>
            <person name="Moran N.A."/>
        </authorList>
    </citation>
    <scope>NUCLEOTIDE SEQUENCE [LARGE SCALE GENOMIC DNA]</scope>
    <source>
        <strain evidence="2">wkB301</strain>
    </source>
</reference>
<proteinExistence type="predicted"/>
<accession>A0A2S8A4G1</accession>
<protein>
    <recommendedName>
        <fullName evidence="3">SMI1/KNR4 family protein</fullName>
    </recommendedName>
</protein>
<sequence length="190" mass="21895">MIEKELITLEETLRKIGYPMSVYKEIESQIKIENLLLSQNLVINESLVSLYLWKGGLDGSKVYDGTFIDLFSYGNFIDIESVVSLYLLDQSTNKIYGKKLPIIQSLTDNVFIDLDENSSTIGRLYILAPAITLSNNFVSIYDSLESWIRTIRSCYEKKAYIYKNSDLDIDFHLEAEISKELNPNSEFWES</sequence>
<dbReference type="Proteomes" id="UP000238042">
    <property type="component" value="Unassembled WGS sequence"/>
</dbReference>
<evidence type="ECO:0008006" key="3">
    <source>
        <dbReference type="Google" id="ProtNLM"/>
    </source>
</evidence>
<keyword evidence="2" id="KW-1185">Reference proteome</keyword>
<dbReference type="AlphaFoldDB" id="A0A2S8A4G1"/>
<evidence type="ECO:0000313" key="2">
    <source>
        <dbReference type="Proteomes" id="UP000238042"/>
    </source>
</evidence>
<dbReference type="RefSeq" id="WP_105247835.1">
    <property type="nucleotide sequence ID" value="NZ_PSZM01000047.1"/>
</dbReference>
<organism evidence="1 2">
    <name type="scientific">Apibacter adventoris</name>
    <dbReference type="NCBI Taxonomy" id="1679466"/>
    <lineage>
        <taxon>Bacteria</taxon>
        <taxon>Pseudomonadati</taxon>
        <taxon>Bacteroidota</taxon>
        <taxon>Flavobacteriia</taxon>
        <taxon>Flavobacteriales</taxon>
        <taxon>Weeksellaceae</taxon>
        <taxon>Apibacter</taxon>
    </lineage>
</organism>
<evidence type="ECO:0000313" key="1">
    <source>
        <dbReference type="EMBL" id="PQL89453.1"/>
    </source>
</evidence>
<name>A0A2S8A4G1_9FLAO</name>
<comment type="caution">
    <text evidence="1">The sequence shown here is derived from an EMBL/GenBank/DDBJ whole genome shotgun (WGS) entry which is preliminary data.</text>
</comment>
<dbReference type="OrthoDB" id="1072450at2"/>
<gene>
    <name evidence="1" type="ORF">C4S77_12485</name>
</gene>
<dbReference type="EMBL" id="PSZM01000047">
    <property type="protein sequence ID" value="PQL89453.1"/>
    <property type="molecule type" value="Genomic_DNA"/>
</dbReference>